<comment type="caution">
    <text evidence="2">The sequence shown here is derived from an EMBL/GenBank/DDBJ whole genome shotgun (WGS) entry which is preliminary data.</text>
</comment>
<dbReference type="OrthoDB" id="4076141at2759"/>
<sequence>MMIIIILILIQFVLSTIPSPHPSSLTKPILKLSTKTHDKQIIIDALLDVANKISSSSHDLTRFQQLVNEHNRQCIENSKIVYHINTIKLGHKIFEASECRSNLNHKFQSILKPSDNIHNLILQSDSNIDLQLKMNLVDEFINYEQFKEYKFNDFQNLNYDLICLIDYQQLMQVGLKQNVLEVNMERNVQVAPNCQFNMINPNFKGYMIDYETTTNVPLNGTFFCHKGKSLTCNRAIAVSTGSRYKLPD</sequence>
<organism evidence="2 3">
    <name type="scientific">Candida verbasci</name>
    <dbReference type="NCBI Taxonomy" id="1227364"/>
    <lineage>
        <taxon>Eukaryota</taxon>
        <taxon>Fungi</taxon>
        <taxon>Dikarya</taxon>
        <taxon>Ascomycota</taxon>
        <taxon>Saccharomycotina</taxon>
        <taxon>Pichiomycetes</taxon>
        <taxon>Debaryomycetaceae</taxon>
        <taxon>Candida/Lodderomyces clade</taxon>
        <taxon>Candida</taxon>
    </lineage>
</organism>
<name>A0A9W4TUZ2_9ASCO</name>
<evidence type="ECO:0000256" key="1">
    <source>
        <dbReference type="SAM" id="SignalP"/>
    </source>
</evidence>
<proteinExistence type="predicted"/>
<protein>
    <submittedName>
        <fullName evidence="2">Uncharacterized protein</fullName>
    </submittedName>
</protein>
<evidence type="ECO:0000313" key="3">
    <source>
        <dbReference type="Proteomes" id="UP001152885"/>
    </source>
</evidence>
<keyword evidence="3" id="KW-1185">Reference proteome</keyword>
<feature type="chain" id="PRO_5040745576" evidence="1">
    <location>
        <begin position="16"/>
        <end position="248"/>
    </location>
</feature>
<gene>
    <name evidence="2" type="ORF">CANVERA_P1609</name>
</gene>
<keyword evidence="1" id="KW-0732">Signal</keyword>
<accession>A0A9W4TUZ2</accession>
<feature type="signal peptide" evidence="1">
    <location>
        <begin position="1"/>
        <end position="15"/>
    </location>
</feature>
<dbReference type="AlphaFoldDB" id="A0A9W4TUZ2"/>
<dbReference type="Proteomes" id="UP001152885">
    <property type="component" value="Unassembled WGS sequence"/>
</dbReference>
<evidence type="ECO:0000313" key="2">
    <source>
        <dbReference type="EMBL" id="CAI5757092.1"/>
    </source>
</evidence>
<reference evidence="2" key="1">
    <citation type="submission" date="2022-12" db="EMBL/GenBank/DDBJ databases">
        <authorList>
            <person name="Brejova B."/>
        </authorList>
    </citation>
    <scope>NUCLEOTIDE SEQUENCE</scope>
</reference>
<dbReference type="EMBL" id="CANTUO010000001">
    <property type="protein sequence ID" value="CAI5757092.1"/>
    <property type="molecule type" value="Genomic_DNA"/>
</dbReference>